<dbReference type="RefSeq" id="WP_350345050.1">
    <property type="nucleotide sequence ID" value="NZ_CP158367.1"/>
</dbReference>
<gene>
    <name evidence="2" type="ORF">PRVXT_001504</name>
</gene>
<keyword evidence="1" id="KW-0472">Membrane</keyword>
<feature type="transmembrane region" description="Helical" evidence="1">
    <location>
        <begin position="139"/>
        <end position="165"/>
    </location>
</feature>
<accession>A0AAU7VQH7</accession>
<name>A0AAU7VQH7_9FIRM</name>
<dbReference type="AlphaFoldDB" id="A0AAU7VQH7"/>
<feature type="transmembrane region" description="Helical" evidence="1">
    <location>
        <begin position="34"/>
        <end position="59"/>
    </location>
</feature>
<evidence type="ECO:0000313" key="2">
    <source>
        <dbReference type="EMBL" id="XBX76316.1"/>
    </source>
</evidence>
<reference evidence="2" key="2">
    <citation type="submission" date="2024-06" db="EMBL/GenBank/DDBJ databases">
        <authorList>
            <person name="Petrova K.O."/>
            <person name="Toshchakov S.V."/>
            <person name="Boltjanskaja Y.V."/>
            <person name="Kevbrin V."/>
        </authorList>
    </citation>
    <scope>NUCLEOTIDE SEQUENCE</scope>
    <source>
        <strain evidence="2">Z-910T</strain>
    </source>
</reference>
<dbReference type="EMBL" id="CP158367">
    <property type="protein sequence ID" value="XBX76316.1"/>
    <property type="molecule type" value="Genomic_DNA"/>
</dbReference>
<keyword evidence="1" id="KW-0812">Transmembrane</keyword>
<protein>
    <submittedName>
        <fullName evidence="2">Uncharacterized protein</fullName>
    </submittedName>
</protein>
<reference evidence="2" key="1">
    <citation type="journal article" date="2013" name="Extremophiles">
        <title>Proteinivorax tanatarense gen. nov., sp. nov., an anaerobic, haloalkaliphilic, proteolytic bacterium isolated from a decaying algal bloom, and proposal of Proteinivoraceae fam. nov.</title>
        <authorList>
            <person name="Kevbrin V."/>
            <person name="Boltyanskaya Y."/>
            <person name="Zhilina T."/>
            <person name="Kolganova T."/>
            <person name="Lavrentjeva E."/>
            <person name="Kuznetsov B."/>
        </authorList>
    </citation>
    <scope>NUCLEOTIDE SEQUENCE</scope>
    <source>
        <strain evidence="2">Z-910T</strain>
    </source>
</reference>
<organism evidence="2">
    <name type="scientific">Proteinivorax tanatarense</name>
    <dbReference type="NCBI Taxonomy" id="1260629"/>
    <lineage>
        <taxon>Bacteria</taxon>
        <taxon>Bacillati</taxon>
        <taxon>Bacillota</taxon>
        <taxon>Clostridia</taxon>
        <taxon>Eubacteriales</taxon>
        <taxon>Proteinivoracaceae</taxon>
        <taxon>Proteinivorax</taxon>
    </lineage>
</organism>
<feature type="transmembrane region" description="Helical" evidence="1">
    <location>
        <begin position="80"/>
        <end position="109"/>
    </location>
</feature>
<keyword evidence="1" id="KW-1133">Transmembrane helix</keyword>
<feature type="transmembrane region" description="Helical" evidence="1">
    <location>
        <begin position="5"/>
        <end position="22"/>
    </location>
</feature>
<evidence type="ECO:0000256" key="1">
    <source>
        <dbReference type="SAM" id="Phobius"/>
    </source>
</evidence>
<proteinExistence type="predicted"/>
<sequence>MLIKFFSLLLVYIFTGIVIKYLDDFVDGDADKDNFPYFLVLFSCATLIYAELAICLLWAAYGIGMIPNLKIKYAYNLNGLIELTVITIAGCFVFGFLNFIFYLILMMFIQLTDDLLDLPIDKFDNNYAKKYGVIEISLLSVNCLLILLYLNFLYTVVALVAYVLLQCYYYYRRRANDGQSDFNLFNA</sequence>